<dbReference type="EMBL" id="PEXU01000058">
    <property type="protein sequence ID" value="PIS42068.1"/>
    <property type="molecule type" value="Genomic_DNA"/>
</dbReference>
<sequence length="148" mass="17167">MSEYDHNSKPYQKHVFWLVFLALLINVIILSSIMYFVGSQSMMNSYKEKLKGIAVSVSKNISAEKHETIKTVDQQNTEEYKEIESYFQTIIAANPEIDDIYTLRPTEDPNIMTFVVAGQESGDRNNDNYIDQYRNFVPILVRNTMLII</sequence>
<evidence type="ECO:0000313" key="2">
    <source>
        <dbReference type="EMBL" id="PIS42068.1"/>
    </source>
</evidence>
<gene>
    <name evidence="2" type="ORF">COT24_05340</name>
</gene>
<reference evidence="2 3" key="1">
    <citation type="submission" date="2017-09" db="EMBL/GenBank/DDBJ databases">
        <title>Depth-based differentiation of microbial function through sediment-hosted aquifers and enrichment of novel symbionts in the deep terrestrial subsurface.</title>
        <authorList>
            <person name="Probst A.J."/>
            <person name="Ladd B."/>
            <person name="Jarett J.K."/>
            <person name="Geller-Mcgrath D.E."/>
            <person name="Sieber C.M."/>
            <person name="Emerson J.B."/>
            <person name="Anantharaman K."/>
            <person name="Thomas B.C."/>
            <person name="Malmstrom R."/>
            <person name="Stieglmeier M."/>
            <person name="Klingl A."/>
            <person name="Woyke T."/>
            <person name="Ryan C.M."/>
            <person name="Banfield J.F."/>
        </authorList>
    </citation>
    <scope>NUCLEOTIDE SEQUENCE [LARGE SCALE GENOMIC DNA]</scope>
    <source>
        <strain evidence="2">CG08_land_8_20_14_0_20_40_16</strain>
    </source>
</reference>
<keyword evidence="1" id="KW-0472">Membrane</keyword>
<comment type="caution">
    <text evidence="2">The sequence shown here is derived from an EMBL/GenBank/DDBJ whole genome shotgun (WGS) entry which is preliminary data.</text>
</comment>
<proteinExistence type="predicted"/>
<organism evidence="2 3">
    <name type="scientific">Candidatus Kerfeldbacteria bacterium CG08_land_8_20_14_0_20_40_16</name>
    <dbReference type="NCBI Taxonomy" id="2014244"/>
    <lineage>
        <taxon>Bacteria</taxon>
        <taxon>Candidatus Kerfeldiibacteriota</taxon>
    </lineage>
</organism>
<name>A0A2H0YU94_9BACT</name>
<accession>A0A2H0YU94</accession>
<feature type="transmembrane region" description="Helical" evidence="1">
    <location>
        <begin position="15"/>
        <end position="37"/>
    </location>
</feature>
<dbReference type="Proteomes" id="UP000231542">
    <property type="component" value="Unassembled WGS sequence"/>
</dbReference>
<keyword evidence="1" id="KW-1133">Transmembrane helix</keyword>
<evidence type="ECO:0000256" key="1">
    <source>
        <dbReference type="SAM" id="Phobius"/>
    </source>
</evidence>
<dbReference type="AlphaFoldDB" id="A0A2H0YU94"/>
<keyword evidence="1" id="KW-0812">Transmembrane</keyword>
<protein>
    <submittedName>
        <fullName evidence="2">Uncharacterized protein</fullName>
    </submittedName>
</protein>
<evidence type="ECO:0000313" key="3">
    <source>
        <dbReference type="Proteomes" id="UP000231542"/>
    </source>
</evidence>